<evidence type="ECO:0000313" key="3">
    <source>
        <dbReference type="Proteomes" id="UP000692954"/>
    </source>
</evidence>
<keyword evidence="3" id="KW-1185">Reference proteome</keyword>
<dbReference type="EMBL" id="CAJJDN010000051">
    <property type="protein sequence ID" value="CAD8087424.1"/>
    <property type="molecule type" value="Genomic_DNA"/>
</dbReference>
<dbReference type="AlphaFoldDB" id="A0A8S1NLE0"/>
<sequence length="188" mass="22385">MQQNNFSEYTEVQSFKFLFMRDVKLILEIAAETETLLEHFQNDKTLQQLVLNKLINQINNSNKVHQEIQKDLEQKSDSIKLKIKVLKAEVRELVEILMDEFDNDQVRNLLYKYSDHNLEDVVNPYWQLIQQVKLSEIQEQQMNLLKAINKHGESLRTLSPVIYNEKDIKQVIKEKKQFVKEKIQALIK</sequence>
<organism evidence="2 3">
    <name type="scientific">Paramecium sonneborni</name>
    <dbReference type="NCBI Taxonomy" id="65129"/>
    <lineage>
        <taxon>Eukaryota</taxon>
        <taxon>Sar</taxon>
        <taxon>Alveolata</taxon>
        <taxon>Ciliophora</taxon>
        <taxon>Intramacronucleata</taxon>
        <taxon>Oligohymenophorea</taxon>
        <taxon>Peniculida</taxon>
        <taxon>Parameciidae</taxon>
        <taxon>Paramecium</taxon>
    </lineage>
</organism>
<dbReference type="Proteomes" id="UP000692954">
    <property type="component" value="Unassembled WGS sequence"/>
</dbReference>
<dbReference type="OrthoDB" id="300357at2759"/>
<evidence type="ECO:0000313" key="2">
    <source>
        <dbReference type="EMBL" id="CAD8087424.1"/>
    </source>
</evidence>
<name>A0A8S1NLE0_9CILI</name>
<accession>A0A8S1NLE0</accession>
<keyword evidence="1" id="KW-0175">Coiled coil</keyword>
<comment type="caution">
    <text evidence="2">The sequence shown here is derived from an EMBL/GenBank/DDBJ whole genome shotgun (WGS) entry which is preliminary data.</text>
</comment>
<proteinExistence type="predicted"/>
<feature type="coiled-coil region" evidence="1">
    <location>
        <begin position="51"/>
        <end position="89"/>
    </location>
</feature>
<reference evidence="2" key="1">
    <citation type="submission" date="2021-01" db="EMBL/GenBank/DDBJ databases">
        <authorList>
            <consortium name="Genoscope - CEA"/>
            <person name="William W."/>
        </authorList>
    </citation>
    <scope>NUCLEOTIDE SEQUENCE</scope>
</reference>
<protein>
    <submittedName>
        <fullName evidence="2">Uncharacterized protein</fullName>
    </submittedName>
</protein>
<evidence type="ECO:0000256" key="1">
    <source>
        <dbReference type="SAM" id="Coils"/>
    </source>
</evidence>
<gene>
    <name evidence="2" type="ORF">PSON_ATCC_30995.1.T0510174</name>
</gene>